<gene>
    <name evidence="2" type="ORF">IP92_05176</name>
</gene>
<dbReference type="EMBL" id="VLKW01000013">
    <property type="protein sequence ID" value="TWI42844.1"/>
    <property type="molecule type" value="Genomic_DNA"/>
</dbReference>
<proteinExistence type="predicted"/>
<dbReference type="InterPro" id="IPR046866">
    <property type="entry name" value="FapA_N"/>
</dbReference>
<evidence type="ECO:0000259" key="1">
    <source>
        <dbReference type="Pfam" id="PF20250"/>
    </source>
</evidence>
<name>A0A562PEI4_9BURK</name>
<evidence type="ECO:0000313" key="3">
    <source>
        <dbReference type="Proteomes" id="UP000315112"/>
    </source>
</evidence>
<sequence length="632" mass="67619">MQTDAVPDDLPAATVPSPALAPQPAVVPRDDGVWLVAGVAPVDAQAAVGHVFLSGSCFAGLDYGVFLRMLFGAGPELPEAQREQPLVRFADAIVPFVSARRALYKSVKIIAGEADYFFEPVFLDTGEGEPQPATLKFDEFVADMWIKGIRFGIDAAAVRDAIASGKPARRVVARRLDPVPGRDAAIVEVSDDLHRSNAPRELANGRFDLHTFQNRFPQVKARVRLLRKEPRSEGSRGFELSGIPIEAPAGKDLELTRVAGQGTVIEHLDGYDYLIAAVEGFINVDGKTQRLSIGPKIVSREGVSVRTTGNLQLTGEYEEFGEVQENRVVEGGNITIHGDVFGNIASRGGSVHLKRNLMGGSAANVNGPIRIGGVAANAVVQTKQGEVTIRQAQSCVITGSKVTIREATNCEIIADEVVIGNATGCAIAARRIAIDYAGPRKQSEMLLFALVPDTTRYDDAIADSLARAAAGAAAAERHKAAIDAITTRQDVRSYLTLATRVRKRELTLTAEQLPRFHKMAEQVGPALKDVAKLSLAGKEAQAQHDKMAEQVALLRTRRTEIAGVSTCKVKMLSGDTMLRTMVFQPDAGPPHDLAPKDVKAKLRAGSWSHAPVVHAAQGTLAWTSAPEATSPA</sequence>
<dbReference type="InterPro" id="IPR005646">
    <property type="entry name" value="FapA"/>
</dbReference>
<dbReference type="Pfam" id="PF20250">
    <property type="entry name" value="FapA_N"/>
    <property type="match status" value="1"/>
</dbReference>
<protein>
    <recommendedName>
        <fullName evidence="1">Flagellar Assembly Protein A N-terminal region domain-containing protein</fullName>
    </recommendedName>
</protein>
<comment type="caution">
    <text evidence="2">The sequence shown here is derived from an EMBL/GenBank/DDBJ whole genome shotgun (WGS) entry which is preliminary data.</text>
</comment>
<dbReference type="PANTHER" id="PTHR38032">
    <property type="entry name" value="POLYMERASE-RELATED"/>
    <property type="match status" value="1"/>
</dbReference>
<dbReference type="PANTHER" id="PTHR38032:SF1">
    <property type="entry name" value="RNA-BINDING PROTEIN KHPB N-TERMINAL DOMAIN-CONTAINING PROTEIN"/>
    <property type="match status" value="1"/>
</dbReference>
<evidence type="ECO:0000313" key="2">
    <source>
        <dbReference type="EMBL" id="TWI42844.1"/>
    </source>
</evidence>
<accession>A0A562PEI4</accession>
<dbReference type="AlphaFoldDB" id="A0A562PEI4"/>
<dbReference type="Proteomes" id="UP000315112">
    <property type="component" value="Unassembled WGS sequence"/>
</dbReference>
<dbReference type="RefSeq" id="WP_229418971.1">
    <property type="nucleotide sequence ID" value="NZ_CP046904.1"/>
</dbReference>
<feature type="domain" description="Flagellar Assembly Protein A N-terminal region" evidence="1">
    <location>
        <begin position="134"/>
        <end position="285"/>
    </location>
</feature>
<organism evidence="2 3">
    <name type="scientific">Pseudoduganella flava</name>
    <dbReference type="NCBI Taxonomy" id="871742"/>
    <lineage>
        <taxon>Bacteria</taxon>
        <taxon>Pseudomonadati</taxon>
        <taxon>Pseudomonadota</taxon>
        <taxon>Betaproteobacteria</taxon>
        <taxon>Burkholderiales</taxon>
        <taxon>Oxalobacteraceae</taxon>
        <taxon>Telluria group</taxon>
        <taxon>Pseudoduganella</taxon>
    </lineage>
</organism>
<reference evidence="2 3" key="1">
    <citation type="journal article" date="2015" name="Stand. Genomic Sci.">
        <title>Genomic Encyclopedia of Bacterial and Archaeal Type Strains, Phase III: the genomes of soil and plant-associated and newly described type strains.</title>
        <authorList>
            <person name="Whitman W.B."/>
            <person name="Woyke T."/>
            <person name="Klenk H.P."/>
            <person name="Zhou Y."/>
            <person name="Lilburn T.G."/>
            <person name="Beck B.J."/>
            <person name="De Vos P."/>
            <person name="Vandamme P."/>
            <person name="Eisen J.A."/>
            <person name="Garrity G."/>
            <person name="Hugenholtz P."/>
            <person name="Kyrpides N.C."/>
        </authorList>
    </citation>
    <scope>NUCLEOTIDE SEQUENCE [LARGE SCALE GENOMIC DNA]</scope>
    <source>
        <strain evidence="2 3">CGMCC 1.10685</strain>
    </source>
</reference>